<proteinExistence type="predicted"/>
<gene>
    <name evidence="1" type="ORF">P8936_18040</name>
</gene>
<evidence type="ECO:0000313" key="1">
    <source>
        <dbReference type="EMBL" id="XBH13562.1"/>
    </source>
</evidence>
<accession>A0AAU7D8V1</accession>
<dbReference type="RefSeq" id="WP_348269829.1">
    <property type="nucleotide sequence ID" value="NZ_CP121195.1"/>
</dbReference>
<name>A0AAU7D8V1_9BACT</name>
<organism evidence="1">
    <name type="scientific">Edaphobacter paludis</name>
    <dbReference type="NCBI Taxonomy" id="3035702"/>
    <lineage>
        <taxon>Bacteria</taxon>
        <taxon>Pseudomonadati</taxon>
        <taxon>Acidobacteriota</taxon>
        <taxon>Terriglobia</taxon>
        <taxon>Terriglobales</taxon>
        <taxon>Acidobacteriaceae</taxon>
        <taxon>Edaphobacter</taxon>
    </lineage>
</organism>
<dbReference type="EMBL" id="CP121195">
    <property type="protein sequence ID" value="XBH13562.1"/>
    <property type="molecule type" value="Genomic_DNA"/>
</dbReference>
<sequence>MILDYAGDDPHKNRMVSWFQMQLRAIGTCLNADLPEAALALIYSGIDTFGLLAAPPAIQDASGDTFKQWCEKYILPRVHPVEGGPVNAIDLWAARCGVLHTSTPLSALERAGKAHQIWYHLDGKAGVNLIMNSAMPPLGIDIQNLALAFKEGGLACITDINQDATAFQAADARSQHFLRWGKHVG</sequence>
<protein>
    <submittedName>
        <fullName evidence="1">Uncharacterized protein</fullName>
    </submittedName>
</protein>
<dbReference type="AlphaFoldDB" id="A0AAU7D8V1"/>
<reference evidence="1" key="1">
    <citation type="submission" date="2023-03" db="EMBL/GenBank/DDBJ databases">
        <title>Edaphobacter sp.</title>
        <authorList>
            <person name="Huber K.J."/>
            <person name="Papendorf J."/>
            <person name="Pilke C."/>
            <person name="Bunk B."/>
            <person name="Sproeer C."/>
            <person name="Pester M."/>
        </authorList>
    </citation>
    <scope>NUCLEOTIDE SEQUENCE</scope>
    <source>
        <strain evidence="1">DSM 109920</strain>
    </source>
</reference>